<reference evidence="6" key="2">
    <citation type="journal article" date="2014" name="Genome Biol. Evol.">
        <title>Settling down: the genome of Serratia symbiotica from the aphid Cinara tujafilina zooms in on the process of accommodation to a cooperative intracellular life.</title>
        <authorList>
            <person name="Manzano-Marin A."/>
            <person name="Latorre A."/>
        </authorList>
    </citation>
    <scope>NUCLEOTIDE SEQUENCE</scope>
    <source>
        <strain evidence="6">SCt-VLC</strain>
    </source>
</reference>
<dbReference type="AlphaFoldDB" id="A0A068R982"/>
<dbReference type="InterPro" id="IPR005261">
    <property type="entry name" value="YohK-like"/>
</dbReference>
<comment type="subcellular location">
    <subcellularLocation>
        <location evidence="1">Membrane</location>
        <topology evidence="1">Multi-pass membrane protein</topology>
    </subcellularLocation>
</comment>
<keyword evidence="2 5" id="KW-0812">Transmembrane</keyword>
<evidence type="ECO:0000256" key="3">
    <source>
        <dbReference type="ARBA" id="ARBA00022989"/>
    </source>
</evidence>
<gene>
    <name evidence="6" type="primary">yohK</name>
    <name evidence="6" type="ORF">SCTVLC_0068</name>
</gene>
<feature type="transmembrane region" description="Helical" evidence="5">
    <location>
        <begin position="30"/>
        <end position="48"/>
    </location>
</feature>
<feature type="transmembrane region" description="Helical" evidence="5">
    <location>
        <begin position="135"/>
        <end position="161"/>
    </location>
</feature>
<dbReference type="InterPro" id="IPR007300">
    <property type="entry name" value="CidB/LrgB"/>
</dbReference>
<dbReference type="Pfam" id="PF04172">
    <property type="entry name" value="LrgB"/>
    <property type="match status" value="1"/>
</dbReference>
<dbReference type="NCBIfam" id="TIGR00659">
    <property type="entry name" value="CidB/LrgB family autolysis modulator"/>
    <property type="match status" value="1"/>
</dbReference>
<keyword evidence="3 5" id="KW-1133">Transmembrane helix</keyword>
<dbReference type="NCBIfam" id="NF007983">
    <property type="entry name" value="PRK10711.1"/>
    <property type="match status" value="1"/>
</dbReference>
<name>A0A068R982_9GAMM</name>
<dbReference type="EMBL" id="FR904230">
    <property type="protein sequence ID" value="CDG46858.1"/>
    <property type="molecule type" value="Genomic_DNA"/>
</dbReference>
<evidence type="ECO:0000256" key="5">
    <source>
        <dbReference type="SAM" id="Phobius"/>
    </source>
</evidence>
<evidence type="ECO:0000313" key="6">
    <source>
        <dbReference type="EMBL" id="CDG46858.1"/>
    </source>
</evidence>
<evidence type="ECO:0000256" key="1">
    <source>
        <dbReference type="ARBA" id="ARBA00004141"/>
    </source>
</evidence>
<reference evidence="6" key="1">
    <citation type="submission" date="2013-06" db="EMBL/GenBank/DDBJ databases">
        <authorList>
            <person name="Mazano-Marin A."/>
        </authorList>
    </citation>
    <scope>NUCLEOTIDE SEQUENCE</scope>
    <source>
        <strain evidence="6">SCt-VLC</strain>
    </source>
</reference>
<accession>A0A068R982</accession>
<sequence length="231" mass="24745">MIHEIWWSLPLTLAVYFAARRLAQWLNTPLLNPLLVSIAVIIPLLLLADISYPRYFQGSKILNDLLQPAVVALAFPLYEQLHQIRARWKSIIAVCFIGSMTAMISGVVIALWLGATPEITASVMPKSVTTPIAMAVAQSLGGIPAISAVCVMFAGVLGAVFGHALFNMLKIIPPLARGLAMGTASHALETARCAEVDYQEGAFSSLALVICGIITSLLAPILFPVLLRLSA</sequence>
<dbReference type="GO" id="GO:0016020">
    <property type="term" value="C:membrane"/>
    <property type="evidence" value="ECO:0007669"/>
    <property type="project" value="UniProtKB-SubCell"/>
</dbReference>
<organism evidence="6">
    <name type="scientific">Serratia symbiotica SCt-VLC</name>
    <dbReference type="NCBI Taxonomy" id="1347341"/>
    <lineage>
        <taxon>Bacteria</taxon>
        <taxon>Pseudomonadati</taxon>
        <taxon>Pseudomonadota</taxon>
        <taxon>Gammaproteobacteria</taxon>
        <taxon>Enterobacterales</taxon>
        <taxon>Yersiniaceae</taxon>
        <taxon>Serratia</taxon>
        <taxon>Serratia symbiotica</taxon>
    </lineage>
</organism>
<feature type="transmembrane region" description="Helical" evidence="5">
    <location>
        <begin position="206"/>
        <end position="227"/>
    </location>
</feature>
<protein>
    <submittedName>
        <fullName evidence="6">Inner membrane protein YohK</fullName>
    </submittedName>
</protein>
<evidence type="ECO:0000256" key="4">
    <source>
        <dbReference type="ARBA" id="ARBA00023136"/>
    </source>
</evidence>
<dbReference type="OrthoDB" id="9811701at2"/>
<dbReference type="PANTHER" id="PTHR30249:SF0">
    <property type="entry name" value="PLASTIDAL GLYCOLATE_GLYCERATE TRANSLOCATOR 1, CHLOROPLASTIC"/>
    <property type="match status" value="1"/>
</dbReference>
<evidence type="ECO:0000256" key="2">
    <source>
        <dbReference type="ARBA" id="ARBA00022692"/>
    </source>
</evidence>
<proteinExistence type="predicted"/>
<dbReference type="PANTHER" id="PTHR30249">
    <property type="entry name" value="PUTATIVE SEROTONIN TRANSPORTER"/>
    <property type="match status" value="1"/>
</dbReference>
<feature type="transmembrane region" description="Helical" evidence="5">
    <location>
        <begin position="90"/>
        <end position="115"/>
    </location>
</feature>
<keyword evidence="4 5" id="KW-0472">Membrane</keyword>
<dbReference type="RefSeq" id="WP_061769645.1">
    <property type="nucleotide sequence ID" value="NZ_FR904230.1"/>
</dbReference>